<evidence type="ECO:0000313" key="11">
    <source>
        <dbReference type="EMBL" id="SJL03740.1"/>
    </source>
</evidence>
<dbReference type="InterPro" id="IPR049892">
    <property type="entry name" value="AA9"/>
</dbReference>
<name>A0A284R4U7_ARMOS</name>
<keyword evidence="4 8" id="KW-1015">Disulfide bond</keyword>
<feature type="chain" id="PRO_5013103278" description="AA9 family lytic polysaccharide monooxygenase" evidence="9">
    <location>
        <begin position="20"/>
        <end position="255"/>
    </location>
</feature>
<dbReference type="GO" id="GO:0008810">
    <property type="term" value="F:cellulase activity"/>
    <property type="evidence" value="ECO:0007669"/>
    <property type="project" value="UniProtKB-UniRule"/>
</dbReference>
<dbReference type="InterPro" id="IPR005103">
    <property type="entry name" value="AA9_LPMO"/>
</dbReference>
<protein>
    <recommendedName>
        <fullName evidence="8">AA9 family lytic polysaccharide monooxygenase</fullName>
        <ecNumber evidence="8">1.14.99.56</ecNumber>
    </recommendedName>
    <alternativeName>
        <fullName evidence="8">Endo-beta-1,4-glucanase</fullName>
    </alternativeName>
    <alternativeName>
        <fullName evidence="8">Glycosyl hydrolase 61 family protein</fullName>
    </alternativeName>
</protein>
<dbReference type="STRING" id="47428.A0A284R4U7"/>
<evidence type="ECO:0000256" key="9">
    <source>
        <dbReference type="SAM" id="SignalP"/>
    </source>
</evidence>
<reference evidence="12" key="1">
    <citation type="journal article" date="2017" name="Nat. Ecol. Evol.">
        <title>Genome expansion and lineage-specific genetic innovations in the forest pathogenic fungi Armillaria.</title>
        <authorList>
            <person name="Sipos G."/>
            <person name="Prasanna A.N."/>
            <person name="Walter M.C."/>
            <person name="O'Connor E."/>
            <person name="Balint B."/>
            <person name="Krizsan K."/>
            <person name="Kiss B."/>
            <person name="Hess J."/>
            <person name="Varga T."/>
            <person name="Slot J."/>
            <person name="Riley R."/>
            <person name="Boka B."/>
            <person name="Rigling D."/>
            <person name="Barry K."/>
            <person name="Lee J."/>
            <person name="Mihaltcheva S."/>
            <person name="LaButti K."/>
            <person name="Lipzen A."/>
            <person name="Waldron R."/>
            <person name="Moloney N.M."/>
            <person name="Sperisen C."/>
            <person name="Kredics L."/>
            <person name="Vagvoelgyi C."/>
            <person name="Patrignani A."/>
            <person name="Fitzpatrick D."/>
            <person name="Nagy I."/>
            <person name="Doyle S."/>
            <person name="Anderson J.B."/>
            <person name="Grigoriev I.V."/>
            <person name="Gueldener U."/>
            <person name="Muensterkoetter M."/>
            <person name="Nagy L.G."/>
        </authorList>
    </citation>
    <scope>NUCLEOTIDE SEQUENCE [LARGE SCALE GENOMIC DNA]</scope>
    <source>
        <strain evidence="12">C18/9</strain>
    </source>
</reference>
<dbReference type="GO" id="GO:0030248">
    <property type="term" value="F:cellulose binding"/>
    <property type="evidence" value="ECO:0007669"/>
    <property type="project" value="UniProtKB-UniRule"/>
</dbReference>
<comment type="subcellular location">
    <subcellularLocation>
        <location evidence="1 8">Secreted</location>
    </subcellularLocation>
</comment>
<gene>
    <name evidence="11" type="ORF">ARMOST_07097</name>
</gene>
<dbReference type="Proteomes" id="UP000219338">
    <property type="component" value="Unassembled WGS sequence"/>
</dbReference>
<proteinExistence type="inferred from homology"/>
<evidence type="ECO:0000259" key="10">
    <source>
        <dbReference type="Pfam" id="PF03443"/>
    </source>
</evidence>
<dbReference type="EC" id="1.14.99.56" evidence="8"/>
<feature type="domain" description="Auxiliary Activity family 9 catalytic" evidence="10">
    <location>
        <begin position="20"/>
        <end position="233"/>
    </location>
</feature>
<evidence type="ECO:0000256" key="8">
    <source>
        <dbReference type="RuleBase" id="RU368122"/>
    </source>
</evidence>
<organism evidence="11 12">
    <name type="scientific">Armillaria ostoyae</name>
    <name type="common">Armillaria root rot fungus</name>
    <dbReference type="NCBI Taxonomy" id="47428"/>
    <lineage>
        <taxon>Eukaryota</taxon>
        <taxon>Fungi</taxon>
        <taxon>Dikarya</taxon>
        <taxon>Basidiomycota</taxon>
        <taxon>Agaricomycotina</taxon>
        <taxon>Agaricomycetes</taxon>
        <taxon>Agaricomycetidae</taxon>
        <taxon>Agaricales</taxon>
        <taxon>Marasmiineae</taxon>
        <taxon>Physalacriaceae</taxon>
        <taxon>Armillaria</taxon>
    </lineage>
</organism>
<dbReference type="GO" id="GO:0005576">
    <property type="term" value="C:extracellular region"/>
    <property type="evidence" value="ECO:0007669"/>
    <property type="project" value="UniProtKB-SubCell"/>
</dbReference>
<keyword evidence="9" id="KW-0732">Signal</keyword>
<dbReference type="OrthoDB" id="2525337at2759"/>
<evidence type="ECO:0000256" key="2">
    <source>
        <dbReference type="ARBA" id="ARBA00022525"/>
    </source>
</evidence>
<dbReference type="CDD" id="cd21175">
    <property type="entry name" value="LPMO_AA9"/>
    <property type="match status" value="1"/>
</dbReference>
<evidence type="ECO:0000313" key="12">
    <source>
        <dbReference type="Proteomes" id="UP000219338"/>
    </source>
</evidence>
<evidence type="ECO:0000256" key="5">
    <source>
        <dbReference type="ARBA" id="ARBA00023277"/>
    </source>
</evidence>
<keyword evidence="3 8" id="KW-0136">Cellulose degradation</keyword>
<dbReference type="AlphaFoldDB" id="A0A284R4U7"/>
<evidence type="ECO:0000256" key="6">
    <source>
        <dbReference type="ARBA" id="ARBA00023326"/>
    </source>
</evidence>
<dbReference type="PANTHER" id="PTHR33353:SF17">
    <property type="entry name" value="ENDO-BETA-1,4-GLUCANASE D"/>
    <property type="match status" value="1"/>
</dbReference>
<comment type="function">
    <text evidence="8">Lytic polysaccharide monooxygenase (LMPO) that depolymerizes crystalline and amorphous polysaccharides via the oxidation of scissile alpha- or beta-(1-4)-glycosidic bonds, yielding C1 and/or C4 oxidation products. Catalysis by LPMOs requires the reduction of the active-site copper from Cu(II) to Cu(I) by a reducing agent and H(2)O(2) or O(2) as a cosubstrate.</text>
</comment>
<dbReference type="OMA" id="AFMFTFE"/>
<evidence type="ECO:0000256" key="3">
    <source>
        <dbReference type="ARBA" id="ARBA00023001"/>
    </source>
</evidence>
<accession>A0A284R4U7</accession>
<dbReference type="Gene3D" id="2.70.50.70">
    <property type="match status" value="1"/>
</dbReference>
<comment type="similarity">
    <text evidence="7">Belongs to the polysaccharide monooxygenase AA9 family.</text>
</comment>
<dbReference type="EMBL" id="FUEG01000004">
    <property type="protein sequence ID" value="SJL03740.1"/>
    <property type="molecule type" value="Genomic_DNA"/>
</dbReference>
<dbReference type="Pfam" id="PF03443">
    <property type="entry name" value="AA9"/>
    <property type="match status" value="1"/>
</dbReference>
<comment type="catalytic activity">
    <reaction evidence="8">
        <text>[(1-&gt;4)-beta-D-glucosyl]n+m + reduced acceptor + O2 = 4-dehydro-beta-D-glucosyl-[(1-&gt;4)-beta-D-glucosyl]n-1 + [(1-&gt;4)-beta-D-glucosyl]m + acceptor + H2O.</text>
        <dbReference type="EC" id="1.14.99.56"/>
    </reaction>
</comment>
<evidence type="ECO:0000256" key="4">
    <source>
        <dbReference type="ARBA" id="ARBA00023157"/>
    </source>
</evidence>
<keyword evidence="12" id="KW-1185">Reference proteome</keyword>
<evidence type="ECO:0000256" key="1">
    <source>
        <dbReference type="ARBA" id="ARBA00004613"/>
    </source>
</evidence>
<sequence>MRGPLCFTLIATAVTSVVAHTRVYGVWINGVFQGDGRDVYIRSPPTNDPVKDITSSAMACNVDNSSVGTTLSVVGGDRHVAAFMFTFEWYHDNRNDDIIAASHLGPIAVYIAPTASNGAGTVWTKIFEDVYNGTWATTRLISAHGQHTVIIPDVPAGDYLLRAEIAALHEAYSLYSQVPSKGTQFYMSCAQIRVTSESASGSELSANTAFPGTYTDSTPGILWNVYDQDPTEYVAPGPDVWSGASGGSISQVGSA</sequence>
<keyword evidence="6 8" id="KW-0624">Polysaccharide degradation</keyword>
<dbReference type="PANTHER" id="PTHR33353">
    <property type="entry name" value="PUTATIVE (AFU_ORTHOLOGUE AFUA_1G12560)-RELATED"/>
    <property type="match status" value="1"/>
</dbReference>
<comment type="domain">
    <text evidence="8">Has a modular structure: an endo-beta-1,4-glucanase catalytic module at the N-terminus, a linker rich in serines and threonines, and a C-terminal carbohydrate-binding module (CBM).</text>
</comment>
<keyword evidence="5 8" id="KW-0119">Carbohydrate metabolism</keyword>
<evidence type="ECO:0000256" key="7">
    <source>
        <dbReference type="ARBA" id="ARBA00044502"/>
    </source>
</evidence>
<feature type="signal peptide" evidence="9">
    <location>
        <begin position="1"/>
        <end position="19"/>
    </location>
</feature>
<dbReference type="GO" id="GO:0030245">
    <property type="term" value="P:cellulose catabolic process"/>
    <property type="evidence" value="ECO:0007669"/>
    <property type="project" value="UniProtKB-UniRule"/>
</dbReference>
<keyword evidence="2 8" id="KW-0964">Secreted</keyword>